<sequence length="82" mass="9196">MRGPPSGGTASLMRAVFAAGQLGHMLNFLRLLLARRLTRTPIGLIVMGVIWLLARRRRQRQEQAHPRPGTAPARQRHPAARR</sequence>
<organism evidence="3 4">
    <name type="scientific">Nonomuraea maritima</name>
    <dbReference type="NCBI Taxonomy" id="683260"/>
    <lineage>
        <taxon>Bacteria</taxon>
        <taxon>Bacillati</taxon>
        <taxon>Actinomycetota</taxon>
        <taxon>Actinomycetes</taxon>
        <taxon>Streptosporangiales</taxon>
        <taxon>Streptosporangiaceae</taxon>
        <taxon>Nonomuraea</taxon>
    </lineage>
</organism>
<evidence type="ECO:0000313" key="3">
    <source>
        <dbReference type="EMBL" id="SDJ40237.1"/>
    </source>
</evidence>
<protein>
    <submittedName>
        <fullName evidence="3">PEP-CTERM protein-sorting domain-containing protein</fullName>
    </submittedName>
</protein>
<evidence type="ECO:0000256" key="2">
    <source>
        <dbReference type="SAM" id="Phobius"/>
    </source>
</evidence>
<accession>A0A1G8TFQ0</accession>
<feature type="region of interest" description="Disordered" evidence="1">
    <location>
        <begin position="58"/>
        <end position="82"/>
    </location>
</feature>
<name>A0A1G8TFQ0_9ACTN</name>
<keyword evidence="4" id="KW-1185">Reference proteome</keyword>
<keyword evidence="2" id="KW-1133">Transmembrane helix</keyword>
<reference evidence="3 4" key="1">
    <citation type="submission" date="2016-10" db="EMBL/GenBank/DDBJ databases">
        <authorList>
            <person name="de Groot N.N."/>
        </authorList>
    </citation>
    <scope>NUCLEOTIDE SEQUENCE [LARGE SCALE GENOMIC DNA]</scope>
    <source>
        <strain evidence="3 4">CGMCC 4.5681</strain>
    </source>
</reference>
<dbReference type="AlphaFoldDB" id="A0A1G8TFQ0"/>
<evidence type="ECO:0000313" key="4">
    <source>
        <dbReference type="Proteomes" id="UP000198683"/>
    </source>
</evidence>
<gene>
    <name evidence="3" type="ORF">SAMN05421874_101698</name>
</gene>
<dbReference type="Pfam" id="PF19706">
    <property type="entry name" value="DUF6203"/>
    <property type="match status" value="1"/>
</dbReference>
<dbReference type="EMBL" id="FNFB01000001">
    <property type="protein sequence ID" value="SDJ40237.1"/>
    <property type="molecule type" value="Genomic_DNA"/>
</dbReference>
<keyword evidence="2" id="KW-0472">Membrane</keyword>
<keyword evidence="2" id="KW-0812">Transmembrane</keyword>
<dbReference type="InterPro" id="IPR045777">
    <property type="entry name" value="DUF6203"/>
</dbReference>
<dbReference type="Proteomes" id="UP000198683">
    <property type="component" value="Unassembled WGS sequence"/>
</dbReference>
<dbReference type="STRING" id="683260.SAMN05421874_101698"/>
<feature type="transmembrane region" description="Helical" evidence="2">
    <location>
        <begin position="37"/>
        <end position="54"/>
    </location>
</feature>
<proteinExistence type="predicted"/>
<evidence type="ECO:0000256" key="1">
    <source>
        <dbReference type="SAM" id="MobiDB-lite"/>
    </source>
</evidence>